<evidence type="ECO:0000313" key="3">
    <source>
        <dbReference type="EMBL" id="WAH44963.1"/>
    </source>
</evidence>
<dbReference type="Gene3D" id="1.10.443.10">
    <property type="entry name" value="Intergrase catalytic core"/>
    <property type="match status" value="1"/>
</dbReference>
<keyword evidence="1" id="KW-0233">DNA recombination</keyword>
<evidence type="ECO:0000259" key="2">
    <source>
        <dbReference type="PROSITE" id="PS51898"/>
    </source>
</evidence>
<accession>A0ABY6ZPR1</accession>
<dbReference type="InterPro" id="IPR050090">
    <property type="entry name" value="Tyrosine_recombinase_XerCD"/>
</dbReference>
<dbReference type="InterPro" id="IPR011010">
    <property type="entry name" value="DNA_brk_join_enz"/>
</dbReference>
<organism evidence="3 4">
    <name type="scientific">Alicyclobacillus fastidiosus</name>
    <dbReference type="NCBI Taxonomy" id="392011"/>
    <lineage>
        <taxon>Bacteria</taxon>
        <taxon>Bacillati</taxon>
        <taxon>Bacillota</taxon>
        <taxon>Bacilli</taxon>
        <taxon>Bacillales</taxon>
        <taxon>Alicyclobacillaceae</taxon>
        <taxon>Alicyclobacillus</taxon>
    </lineage>
</organism>
<proteinExistence type="predicted"/>
<sequence length="189" mass="21639">MEFVEPIRDKRKIEAMKLVLRGSNLRDYCLFVLGINSGLRVSDLLRLNIEDVLNEKGKVLDRITIREKKTGKTKTFPISNNSKKAIEEYLQKRGSYSRSEPLFISRKGNTSIQRVQAWKALNNAAKVAGIKDRIGTHTLRKTFAYHAYKQGKDITLIQKLLNHSAPSVTLRYIGITQDEMDDVYLTLNL</sequence>
<evidence type="ECO:0000313" key="4">
    <source>
        <dbReference type="Proteomes" id="UP001164761"/>
    </source>
</evidence>
<dbReference type="SUPFAM" id="SSF56349">
    <property type="entry name" value="DNA breaking-rejoining enzymes"/>
    <property type="match status" value="1"/>
</dbReference>
<reference evidence="3" key="1">
    <citation type="submission" date="2022-08" db="EMBL/GenBank/DDBJ databases">
        <title>Alicyclobacillus fastidiosus DSM 17978, complete genome.</title>
        <authorList>
            <person name="Wang Q."/>
            <person name="Cai R."/>
            <person name="Wang Z."/>
        </authorList>
    </citation>
    <scope>NUCLEOTIDE SEQUENCE</scope>
    <source>
        <strain evidence="3">DSM 17978</strain>
        <plasmid evidence="3">unnamed2</plasmid>
    </source>
</reference>
<name>A0ABY6ZPR1_9BACL</name>
<geneLocation type="plasmid" evidence="3 4">
    <name>unnamed2</name>
</geneLocation>
<dbReference type="PANTHER" id="PTHR30349:SF82">
    <property type="entry name" value="INTEGRASE_RECOMBINASE YOEC-RELATED"/>
    <property type="match status" value="1"/>
</dbReference>
<gene>
    <name evidence="3" type="ORF">NZD89_29030</name>
</gene>
<feature type="domain" description="Tyr recombinase" evidence="2">
    <location>
        <begin position="1"/>
        <end position="185"/>
    </location>
</feature>
<dbReference type="Pfam" id="PF00589">
    <property type="entry name" value="Phage_integrase"/>
    <property type="match status" value="1"/>
</dbReference>
<dbReference type="Proteomes" id="UP001164761">
    <property type="component" value="Plasmid unnamed2"/>
</dbReference>
<keyword evidence="4" id="KW-1185">Reference proteome</keyword>
<protein>
    <submittedName>
        <fullName evidence="3">Site-specific integrase</fullName>
    </submittedName>
</protein>
<dbReference type="InterPro" id="IPR002104">
    <property type="entry name" value="Integrase_catalytic"/>
</dbReference>
<dbReference type="EMBL" id="CP104069">
    <property type="protein sequence ID" value="WAH44963.1"/>
    <property type="molecule type" value="Genomic_DNA"/>
</dbReference>
<dbReference type="PROSITE" id="PS51898">
    <property type="entry name" value="TYR_RECOMBINASE"/>
    <property type="match status" value="1"/>
</dbReference>
<dbReference type="InterPro" id="IPR013762">
    <property type="entry name" value="Integrase-like_cat_sf"/>
</dbReference>
<dbReference type="PANTHER" id="PTHR30349">
    <property type="entry name" value="PHAGE INTEGRASE-RELATED"/>
    <property type="match status" value="1"/>
</dbReference>
<evidence type="ECO:0000256" key="1">
    <source>
        <dbReference type="ARBA" id="ARBA00023172"/>
    </source>
</evidence>
<dbReference type="RefSeq" id="WP_268008831.1">
    <property type="nucleotide sequence ID" value="NZ_CP104069.1"/>
</dbReference>
<dbReference type="CDD" id="cd01192">
    <property type="entry name" value="INT_C_like_3"/>
    <property type="match status" value="1"/>
</dbReference>
<keyword evidence="3" id="KW-0614">Plasmid</keyword>